<keyword evidence="1" id="KW-0812">Transmembrane</keyword>
<accession>A0A7W6EPE8</accession>
<dbReference type="Pfam" id="PF04397">
    <property type="entry name" value="LytTR"/>
    <property type="match status" value="1"/>
</dbReference>
<proteinExistence type="predicted"/>
<organism evidence="3 4">
    <name type="scientific">Runella defluvii</name>
    <dbReference type="NCBI Taxonomy" id="370973"/>
    <lineage>
        <taxon>Bacteria</taxon>
        <taxon>Pseudomonadati</taxon>
        <taxon>Bacteroidota</taxon>
        <taxon>Cytophagia</taxon>
        <taxon>Cytophagales</taxon>
        <taxon>Spirosomataceae</taxon>
        <taxon>Runella</taxon>
    </lineage>
</organism>
<gene>
    <name evidence="3" type="ORF">FHS57_001281</name>
</gene>
<protein>
    <recommendedName>
        <fullName evidence="2">HTH LytTR-type domain-containing protein</fullName>
    </recommendedName>
</protein>
<evidence type="ECO:0000313" key="4">
    <source>
        <dbReference type="Proteomes" id="UP000541352"/>
    </source>
</evidence>
<dbReference type="InterPro" id="IPR007492">
    <property type="entry name" value="LytTR_DNA-bd_dom"/>
</dbReference>
<comment type="caution">
    <text evidence="3">The sequence shown here is derived from an EMBL/GenBank/DDBJ whole genome shotgun (WGS) entry which is preliminary data.</text>
</comment>
<sequence>MSGKVVSRWQDWMARGIFVPIAAFVASHVVFTKRFPWQEDYAFPWPYFLTVATVMLSCWEINLRLFWWLDASLPFYINPLKRIARQLAFNGGATLLTFLLVFPLAQRVYVGHWPAFALLFTGVIVCFTIAIVVNGAYISLYLLQTIYWQKTNSSPEKLPVASQKSLIRVATPHGQLMVQPAEIAYFYSSGGVILLVKADGSKHTTSYASLITLSEELGVYSCFFVISRQFVVYVNAIKAVKEEANRKLIVSLVPALRQVDATEEVVVSRYRSGEFKKWLEKAAST</sequence>
<evidence type="ECO:0000256" key="1">
    <source>
        <dbReference type="SAM" id="Phobius"/>
    </source>
</evidence>
<keyword evidence="1" id="KW-1133">Transmembrane helix</keyword>
<feature type="transmembrane region" description="Helical" evidence="1">
    <location>
        <begin position="87"/>
        <end position="105"/>
    </location>
</feature>
<feature type="transmembrane region" description="Helical" evidence="1">
    <location>
        <begin position="117"/>
        <end position="143"/>
    </location>
</feature>
<evidence type="ECO:0000313" key="3">
    <source>
        <dbReference type="EMBL" id="MBB3837287.1"/>
    </source>
</evidence>
<feature type="transmembrane region" description="Helical" evidence="1">
    <location>
        <begin position="12"/>
        <end position="31"/>
    </location>
</feature>
<dbReference type="RefSeq" id="WP_310586976.1">
    <property type="nucleotide sequence ID" value="NZ_JACIBY010000002.1"/>
</dbReference>
<dbReference type="EMBL" id="JACIBY010000002">
    <property type="protein sequence ID" value="MBB3837287.1"/>
    <property type="molecule type" value="Genomic_DNA"/>
</dbReference>
<dbReference type="AlphaFoldDB" id="A0A7W6EPE8"/>
<keyword evidence="1" id="KW-0472">Membrane</keyword>
<evidence type="ECO:0000259" key="2">
    <source>
        <dbReference type="SMART" id="SM00850"/>
    </source>
</evidence>
<dbReference type="SMART" id="SM00850">
    <property type="entry name" value="LytTR"/>
    <property type="match status" value="1"/>
</dbReference>
<feature type="transmembrane region" description="Helical" evidence="1">
    <location>
        <begin position="43"/>
        <end position="67"/>
    </location>
</feature>
<dbReference type="Proteomes" id="UP000541352">
    <property type="component" value="Unassembled WGS sequence"/>
</dbReference>
<keyword evidence="4" id="KW-1185">Reference proteome</keyword>
<reference evidence="3 4" key="1">
    <citation type="submission" date="2020-08" db="EMBL/GenBank/DDBJ databases">
        <title>Genomic Encyclopedia of Type Strains, Phase IV (KMG-IV): sequencing the most valuable type-strain genomes for metagenomic binning, comparative biology and taxonomic classification.</title>
        <authorList>
            <person name="Goeker M."/>
        </authorList>
    </citation>
    <scope>NUCLEOTIDE SEQUENCE [LARGE SCALE GENOMIC DNA]</scope>
    <source>
        <strain evidence="3 4">DSM 17976</strain>
    </source>
</reference>
<dbReference type="Gene3D" id="2.40.50.1020">
    <property type="entry name" value="LytTr DNA-binding domain"/>
    <property type="match status" value="1"/>
</dbReference>
<feature type="domain" description="HTH LytTR-type" evidence="2">
    <location>
        <begin position="173"/>
        <end position="280"/>
    </location>
</feature>
<dbReference type="GO" id="GO:0003677">
    <property type="term" value="F:DNA binding"/>
    <property type="evidence" value="ECO:0007669"/>
    <property type="project" value="InterPro"/>
</dbReference>
<name>A0A7W6EPE8_9BACT</name>